<dbReference type="GO" id="GO:0005975">
    <property type="term" value="P:carbohydrate metabolic process"/>
    <property type="evidence" value="ECO:0007669"/>
    <property type="project" value="InterPro"/>
</dbReference>
<dbReference type="SUPFAM" id="SSF51126">
    <property type="entry name" value="Pectin lyase-like"/>
    <property type="match status" value="1"/>
</dbReference>
<dbReference type="Proteomes" id="UP001187192">
    <property type="component" value="Unassembled WGS sequence"/>
</dbReference>
<comment type="caution">
    <text evidence="10">The sequence shown here is derived from an EMBL/GenBank/DDBJ whole genome shotgun (WGS) entry which is preliminary data.</text>
</comment>
<dbReference type="GO" id="GO:0071555">
    <property type="term" value="P:cell wall organization"/>
    <property type="evidence" value="ECO:0007669"/>
    <property type="project" value="UniProtKB-KW"/>
</dbReference>
<accession>A0AA87Z2Q8</accession>
<dbReference type="PANTHER" id="PTHR31375">
    <property type="match status" value="1"/>
</dbReference>
<evidence type="ECO:0000256" key="1">
    <source>
        <dbReference type="ARBA" id="ARBA00004191"/>
    </source>
</evidence>
<feature type="chain" id="PRO_5041648669" evidence="9">
    <location>
        <begin position="23"/>
        <end position="237"/>
    </location>
</feature>
<sequence>MAILPHPLMIIFVTLLSHTALSASAAAATYNVERLGAKADGKTDSTKAFLAAWAKACASPKPVVVYVPQGRFFLKNVVFGGKCNNNDVTFRIAGTLVAPSEYRVIGDAGYWIFFEHTLGFSNSKNIKIMGLTSLNSQMFHIVINGCNNVKLQGVKVSASGTSPNTDGIHVQASTGVTILNSQIGTGDDCVSIGPGTTNLWIEDIACGPGHGIRYLAIARHWESRQGDERGRRAKCDG</sequence>
<evidence type="ECO:0000256" key="6">
    <source>
        <dbReference type="ARBA" id="ARBA00023295"/>
    </source>
</evidence>
<comment type="subcellular location">
    <subcellularLocation>
        <location evidence="1">Secreted</location>
        <location evidence="1">Cell wall</location>
    </subcellularLocation>
</comment>
<comment type="similarity">
    <text evidence="2 8">Belongs to the glycosyl hydrolase 28 family.</text>
</comment>
<keyword evidence="3" id="KW-0134">Cell wall</keyword>
<keyword evidence="6 8" id="KW-0326">Glycosidase</keyword>
<reference evidence="10" key="1">
    <citation type="submission" date="2023-07" db="EMBL/GenBank/DDBJ databases">
        <title>draft genome sequence of fig (Ficus carica).</title>
        <authorList>
            <person name="Takahashi T."/>
            <person name="Nishimura K."/>
        </authorList>
    </citation>
    <scope>NUCLEOTIDE SEQUENCE</scope>
</reference>
<dbReference type="Pfam" id="PF00295">
    <property type="entry name" value="Glyco_hydro_28"/>
    <property type="match status" value="1"/>
</dbReference>
<keyword evidence="9" id="KW-0732">Signal</keyword>
<name>A0AA87Z2Q8_FICCA</name>
<evidence type="ECO:0000256" key="8">
    <source>
        <dbReference type="RuleBase" id="RU361169"/>
    </source>
</evidence>
<dbReference type="InterPro" id="IPR000743">
    <property type="entry name" value="Glyco_hydro_28"/>
</dbReference>
<evidence type="ECO:0000256" key="4">
    <source>
        <dbReference type="ARBA" id="ARBA00022525"/>
    </source>
</evidence>
<evidence type="ECO:0000256" key="3">
    <source>
        <dbReference type="ARBA" id="ARBA00022512"/>
    </source>
</evidence>
<evidence type="ECO:0000256" key="5">
    <source>
        <dbReference type="ARBA" id="ARBA00022801"/>
    </source>
</evidence>
<protein>
    <submittedName>
        <fullName evidence="10">Uncharacterized protein</fullName>
    </submittedName>
</protein>
<dbReference type="InterPro" id="IPR012334">
    <property type="entry name" value="Pectin_lyas_fold"/>
</dbReference>
<evidence type="ECO:0000256" key="2">
    <source>
        <dbReference type="ARBA" id="ARBA00008834"/>
    </source>
</evidence>
<evidence type="ECO:0000256" key="9">
    <source>
        <dbReference type="SAM" id="SignalP"/>
    </source>
</evidence>
<keyword evidence="7" id="KW-0961">Cell wall biogenesis/degradation</keyword>
<keyword evidence="11" id="KW-1185">Reference proteome</keyword>
<gene>
    <name evidence="10" type="ORF">TIFTF001_051270</name>
</gene>
<feature type="signal peptide" evidence="9">
    <location>
        <begin position="1"/>
        <end position="22"/>
    </location>
</feature>
<keyword evidence="5 8" id="KW-0378">Hydrolase</keyword>
<proteinExistence type="inferred from homology"/>
<dbReference type="AlphaFoldDB" id="A0AA87Z2Q8"/>
<evidence type="ECO:0000313" key="11">
    <source>
        <dbReference type="Proteomes" id="UP001187192"/>
    </source>
</evidence>
<organism evidence="10 11">
    <name type="scientific">Ficus carica</name>
    <name type="common">Common fig</name>
    <dbReference type="NCBI Taxonomy" id="3494"/>
    <lineage>
        <taxon>Eukaryota</taxon>
        <taxon>Viridiplantae</taxon>
        <taxon>Streptophyta</taxon>
        <taxon>Embryophyta</taxon>
        <taxon>Tracheophyta</taxon>
        <taxon>Spermatophyta</taxon>
        <taxon>Magnoliopsida</taxon>
        <taxon>eudicotyledons</taxon>
        <taxon>Gunneridae</taxon>
        <taxon>Pentapetalae</taxon>
        <taxon>rosids</taxon>
        <taxon>fabids</taxon>
        <taxon>Rosales</taxon>
        <taxon>Moraceae</taxon>
        <taxon>Ficeae</taxon>
        <taxon>Ficus</taxon>
    </lineage>
</organism>
<dbReference type="EMBL" id="BTGU01009333">
    <property type="protein sequence ID" value="GMN22950.1"/>
    <property type="molecule type" value="Genomic_DNA"/>
</dbReference>
<dbReference type="Gene3D" id="2.160.20.10">
    <property type="entry name" value="Single-stranded right-handed beta-helix, Pectin lyase-like"/>
    <property type="match status" value="1"/>
</dbReference>
<keyword evidence="4" id="KW-0964">Secreted</keyword>
<evidence type="ECO:0000313" key="10">
    <source>
        <dbReference type="EMBL" id="GMN22950.1"/>
    </source>
</evidence>
<evidence type="ECO:0000256" key="7">
    <source>
        <dbReference type="ARBA" id="ARBA00023316"/>
    </source>
</evidence>
<dbReference type="GO" id="GO:0004650">
    <property type="term" value="F:polygalacturonase activity"/>
    <property type="evidence" value="ECO:0007669"/>
    <property type="project" value="InterPro"/>
</dbReference>
<dbReference type="InterPro" id="IPR011050">
    <property type="entry name" value="Pectin_lyase_fold/virulence"/>
</dbReference>